<dbReference type="SUPFAM" id="SSF53098">
    <property type="entry name" value="Ribonuclease H-like"/>
    <property type="match status" value="1"/>
</dbReference>
<dbReference type="STRING" id="321146.A0A139HTC9"/>
<dbReference type="PROSITE" id="PS50879">
    <property type="entry name" value="RNASE_H_1"/>
    <property type="match status" value="1"/>
</dbReference>
<dbReference type="AlphaFoldDB" id="A0A139HTC9"/>
<dbReference type="EMBL" id="LFZN01000011">
    <property type="protein sequence ID" value="KXT05679.1"/>
    <property type="molecule type" value="Genomic_DNA"/>
</dbReference>
<reference evidence="2 3" key="1">
    <citation type="submission" date="2015-07" db="EMBL/GenBank/DDBJ databases">
        <title>Comparative genomics of the Sigatoka disease complex on banana suggests a link between parallel evolutionary changes in Pseudocercospora fijiensis and Pseudocercospora eumusae and increased virulence on the banana host.</title>
        <authorList>
            <person name="Chang T.-C."/>
            <person name="Salvucci A."/>
            <person name="Crous P.W."/>
            <person name="Stergiopoulos I."/>
        </authorList>
    </citation>
    <scope>NUCLEOTIDE SEQUENCE [LARGE SCALE GENOMIC DNA]</scope>
    <source>
        <strain evidence="2 3">CBS 114824</strain>
    </source>
</reference>
<dbReference type="Gene3D" id="3.30.420.10">
    <property type="entry name" value="Ribonuclease H-like superfamily/Ribonuclease H"/>
    <property type="match status" value="1"/>
</dbReference>
<protein>
    <recommendedName>
        <fullName evidence="1">RNase H type-1 domain-containing protein</fullName>
    </recommendedName>
</protein>
<evidence type="ECO:0000313" key="3">
    <source>
        <dbReference type="Proteomes" id="UP000070133"/>
    </source>
</evidence>
<dbReference type="InterPro" id="IPR012337">
    <property type="entry name" value="RNaseH-like_sf"/>
</dbReference>
<name>A0A139HTC9_9PEZI</name>
<sequence>MSNNLRQTGSSVQRHAIFRNARKFPAPINSTPGDLFTYPNPSGQVAGLYYRRGDHWTMLIYVAGCCLHQTDFNGNTFVRAASAWIFRPPPHPLNGRIRSIRLEEEGPRKEQHPATSHRAELRAVIGALQTGCWYENRMKNVVIASSSDYLVIGITERIEEWRRQGWRDTSGTVIANLDLWEALLREIDHYSDFGTKVYFWKVGLYETTEVFTAAIITADNMPDFKPYSGVVRRIKSSE</sequence>
<dbReference type="GO" id="GO:0004523">
    <property type="term" value="F:RNA-DNA hybrid ribonuclease activity"/>
    <property type="evidence" value="ECO:0007669"/>
    <property type="project" value="InterPro"/>
</dbReference>
<evidence type="ECO:0000313" key="2">
    <source>
        <dbReference type="EMBL" id="KXT05679.1"/>
    </source>
</evidence>
<dbReference type="GO" id="GO:0003676">
    <property type="term" value="F:nucleic acid binding"/>
    <property type="evidence" value="ECO:0007669"/>
    <property type="project" value="InterPro"/>
</dbReference>
<gene>
    <name evidence="2" type="ORF">AC578_5579</name>
</gene>
<feature type="domain" description="RNase H type-1" evidence="1">
    <location>
        <begin position="54"/>
        <end position="219"/>
    </location>
</feature>
<dbReference type="Pfam" id="PF00075">
    <property type="entry name" value="RNase_H"/>
    <property type="match status" value="1"/>
</dbReference>
<dbReference type="OrthoDB" id="245563at2759"/>
<keyword evidence="3" id="KW-1185">Reference proteome</keyword>
<proteinExistence type="predicted"/>
<dbReference type="InterPro" id="IPR002156">
    <property type="entry name" value="RNaseH_domain"/>
</dbReference>
<evidence type="ECO:0000259" key="1">
    <source>
        <dbReference type="PROSITE" id="PS50879"/>
    </source>
</evidence>
<organism evidence="2 3">
    <name type="scientific">Pseudocercospora eumusae</name>
    <dbReference type="NCBI Taxonomy" id="321146"/>
    <lineage>
        <taxon>Eukaryota</taxon>
        <taxon>Fungi</taxon>
        <taxon>Dikarya</taxon>
        <taxon>Ascomycota</taxon>
        <taxon>Pezizomycotina</taxon>
        <taxon>Dothideomycetes</taxon>
        <taxon>Dothideomycetidae</taxon>
        <taxon>Mycosphaerellales</taxon>
        <taxon>Mycosphaerellaceae</taxon>
        <taxon>Pseudocercospora</taxon>
    </lineage>
</organism>
<accession>A0A139HTC9</accession>
<dbReference type="InterPro" id="IPR036397">
    <property type="entry name" value="RNaseH_sf"/>
</dbReference>
<comment type="caution">
    <text evidence="2">The sequence shown here is derived from an EMBL/GenBank/DDBJ whole genome shotgun (WGS) entry which is preliminary data.</text>
</comment>
<dbReference type="Proteomes" id="UP000070133">
    <property type="component" value="Unassembled WGS sequence"/>
</dbReference>